<keyword evidence="2" id="KW-1185">Reference proteome</keyword>
<comment type="caution">
    <text evidence="1">The sequence shown here is derived from an EMBL/GenBank/DDBJ whole genome shotgun (WGS) entry which is preliminary data.</text>
</comment>
<proteinExistence type="predicted"/>
<name>A0A916K412_9BACL</name>
<organism evidence="1 2">
    <name type="scientific">Paenibacillus solanacearum</name>
    <dbReference type="NCBI Taxonomy" id="2048548"/>
    <lineage>
        <taxon>Bacteria</taxon>
        <taxon>Bacillati</taxon>
        <taxon>Bacillota</taxon>
        <taxon>Bacilli</taxon>
        <taxon>Bacillales</taxon>
        <taxon>Paenibacillaceae</taxon>
        <taxon>Paenibacillus</taxon>
    </lineage>
</organism>
<evidence type="ECO:0000313" key="2">
    <source>
        <dbReference type="Proteomes" id="UP000693672"/>
    </source>
</evidence>
<reference evidence="1" key="1">
    <citation type="submission" date="2021-06" db="EMBL/GenBank/DDBJ databases">
        <authorList>
            <person name="Criscuolo A."/>
        </authorList>
    </citation>
    <scope>NUCLEOTIDE SEQUENCE</scope>
    <source>
        <strain evidence="1">CIP111600</strain>
    </source>
</reference>
<dbReference type="RefSeq" id="WP_218092612.1">
    <property type="nucleotide sequence ID" value="NZ_CAJVAS010000011.1"/>
</dbReference>
<dbReference type="Proteomes" id="UP000693672">
    <property type="component" value="Unassembled WGS sequence"/>
</dbReference>
<evidence type="ECO:0000313" key="1">
    <source>
        <dbReference type="EMBL" id="CAG7626695.1"/>
    </source>
</evidence>
<protein>
    <submittedName>
        <fullName evidence="1">Uncharacterized protein</fullName>
    </submittedName>
</protein>
<sequence length="67" mass="7639">MNDMTLRHGEEKVMLELSLKEAMALAAGVRFNNDLRIAAEARKKVRKTIETMLLPETGKIHYQLLEA</sequence>
<accession>A0A916K412</accession>
<gene>
    <name evidence="1" type="ORF">PAESOLCIP111_02841</name>
</gene>
<dbReference type="EMBL" id="CAJVAS010000011">
    <property type="protein sequence ID" value="CAG7626695.1"/>
    <property type="molecule type" value="Genomic_DNA"/>
</dbReference>
<dbReference type="AlphaFoldDB" id="A0A916K412"/>